<comment type="caution">
    <text evidence="2">The sequence shown here is derived from an EMBL/GenBank/DDBJ whole genome shotgun (WGS) entry which is preliminary data.</text>
</comment>
<keyword evidence="1" id="KW-0472">Membrane</keyword>
<reference evidence="2 3" key="1">
    <citation type="submission" date="2021-01" db="EMBL/GenBank/DDBJ databases">
        <title>Whole genome shotgun sequence of Verrucosispora andamanensis NBRC 109075.</title>
        <authorList>
            <person name="Komaki H."/>
            <person name="Tamura T."/>
        </authorList>
    </citation>
    <scope>NUCLEOTIDE SEQUENCE [LARGE SCALE GENOMIC DNA]</scope>
    <source>
        <strain evidence="2 3">NBRC 109075</strain>
    </source>
</reference>
<keyword evidence="1" id="KW-0812">Transmembrane</keyword>
<feature type="transmembrane region" description="Helical" evidence="1">
    <location>
        <begin position="65"/>
        <end position="85"/>
    </location>
</feature>
<gene>
    <name evidence="2" type="ORF">Van01_17250</name>
</gene>
<organism evidence="2 3">
    <name type="scientific">Micromonospora andamanensis</name>
    <dbReference type="NCBI Taxonomy" id="1287068"/>
    <lineage>
        <taxon>Bacteria</taxon>
        <taxon>Bacillati</taxon>
        <taxon>Actinomycetota</taxon>
        <taxon>Actinomycetes</taxon>
        <taxon>Micromonosporales</taxon>
        <taxon>Micromonosporaceae</taxon>
        <taxon>Micromonospora</taxon>
    </lineage>
</organism>
<accession>A0ABQ4HSL3</accession>
<evidence type="ECO:0000313" key="3">
    <source>
        <dbReference type="Proteomes" id="UP000647017"/>
    </source>
</evidence>
<name>A0ABQ4HSL3_9ACTN</name>
<dbReference type="Proteomes" id="UP000647017">
    <property type="component" value="Unassembled WGS sequence"/>
</dbReference>
<sequence length="112" mass="12270">MIGRVTVDDPDPVWVALRLVSVVLSLVVVVLGVRVAVTRRFPTVWVRVARLTESQRSEPLRRGGFLALLGASLFVQQVPSLVAVPVVGGRVLFALALLLLVTAVGWFFLLRR</sequence>
<proteinExistence type="predicted"/>
<keyword evidence="3" id="KW-1185">Reference proteome</keyword>
<evidence type="ECO:0000256" key="1">
    <source>
        <dbReference type="SAM" id="Phobius"/>
    </source>
</evidence>
<feature type="transmembrane region" description="Helical" evidence="1">
    <location>
        <begin position="91"/>
        <end position="110"/>
    </location>
</feature>
<feature type="transmembrane region" description="Helical" evidence="1">
    <location>
        <begin position="15"/>
        <end position="37"/>
    </location>
</feature>
<protein>
    <submittedName>
        <fullName evidence="2">Uncharacterized protein</fullName>
    </submittedName>
</protein>
<evidence type="ECO:0000313" key="2">
    <source>
        <dbReference type="EMBL" id="GIJ08511.1"/>
    </source>
</evidence>
<keyword evidence="1" id="KW-1133">Transmembrane helix</keyword>
<dbReference type="EMBL" id="BOOZ01000007">
    <property type="protein sequence ID" value="GIJ08511.1"/>
    <property type="molecule type" value="Genomic_DNA"/>
</dbReference>